<gene>
    <name evidence="7" type="ORF">C441_08641</name>
</gene>
<dbReference type="PATRIC" id="fig|662480.6.peg.1709"/>
<reference evidence="7 8" key="1">
    <citation type="journal article" date="2014" name="PLoS Genet.">
        <title>Phylogenetically driven sequencing of extremely halophilic archaea reveals strategies for static and dynamic osmo-response.</title>
        <authorList>
            <person name="Becker E.A."/>
            <person name="Seitzer P.M."/>
            <person name="Tritt A."/>
            <person name="Larsen D."/>
            <person name="Krusor M."/>
            <person name="Yao A.I."/>
            <person name="Wu D."/>
            <person name="Madern D."/>
            <person name="Eisen J.A."/>
            <person name="Darling A.E."/>
            <person name="Facciotti M.T."/>
        </authorList>
    </citation>
    <scope>NUCLEOTIDE SEQUENCE [LARGE SCALE GENOMIC DNA]</scope>
    <source>
        <strain evidence="7 8">ATCC BAA-897</strain>
    </source>
</reference>
<accession>M0I9X8</accession>
<dbReference type="GO" id="GO:0006508">
    <property type="term" value="P:proteolysis"/>
    <property type="evidence" value="ECO:0007669"/>
    <property type="project" value="UniProtKB-KW"/>
</dbReference>
<dbReference type="Proteomes" id="UP000011508">
    <property type="component" value="Unassembled WGS sequence"/>
</dbReference>
<dbReference type="AlphaFoldDB" id="M0I9X8"/>
<dbReference type="Pfam" id="PF14464">
    <property type="entry name" value="Prok-JAB"/>
    <property type="match status" value="1"/>
</dbReference>
<comment type="caution">
    <text evidence="7">The sequence shown here is derived from an EMBL/GenBank/DDBJ whole genome shotgun (WGS) entry which is preliminary data.</text>
</comment>
<dbReference type="PROSITE" id="PS50249">
    <property type="entry name" value="MPN"/>
    <property type="match status" value="1"/>
</dbReference>
<keyword evidence="5" id="KW-0482">Metalloprotease</keyword>
<evidence type="ECO:0000256" key="1">
    <source>
        <dbReference type="ARBA" id="ARBA00022670"/>
    </source>
</evidence>
<evidence type="ECO:0000256" key="2">
    <source>
        <dbReference type="ARBA" id="ARBA00022723"/>
    </source>
</evidence>
<keyword evidence="3" id="KW-0378">Hydrolase</keyword>
<dbReference type="EMBL" id="AOLM01000017">
    <property type="protein sequence ID" value="ELZ93571.1"/>
    <property type="molecule type" value="Genomic_DNA"/>
</dbReference>
<evidence type="ECO:0000256" key="3">
    <source>
        <dbReference type="ARBA" id="ARBA00022801"/>
    </source>
</evidence>
<evidence type="ECO:0000256" key="5">
    <source>
        <dbReference type="ARBA" id="ARBA00023049"/>
    </source>
</evidence>
<dbReference type="Gene3D" id="3.40.140.10">
    <property type="entry name" value="Cytidine Deaminase, domain 2"/>
    <property type="match status" value="1"/>
</dbReference>
<evidence type="ECO:0000256" key="4">
    <source>
        <dbReference type="ARBA" id="ARBA00022833"/>
    </source>
</evidence>
<dbReference type="GO" id="GO:0008237">
    <property type="term" value="F:metallopeptidase activity"/>
    <property type="evidence" value="ECO:0007669"/>
    <property type="project" value="UniProtKB-KW"/>
</dbReference>
<proteinExistence type="predicted"/>
<dbReference type="SUPFAM" id="SSF102712">
    <property type="entry name" value="JAB1/MPN domain"/>
    <property type="match status" value="1"/>
</dbReference>
<dbReference type="InterPro" id="IPR028090">
    <property type="entry name" value="JAB_dom_prok"/>
</dbReference>
<keyword evidence="8" id="KW-1185">Reference proteome</keyword>
<keyword evidence="1" id="KW-0645">Protease</keyword>
<keyword evidence="2" id="KW-0479">Metal-binding</keyword>
<sequence length="247" mass="26954">MSPPCDDGVAPVEVEAVDAADVSAVEFGRRGRRRVGVERVGHASGEVGIERHTRGRASADLSMAVPFRRPTRRSGTLRWSARGRFGMRLFRSREVVGIAADALDFALEASAETHPNEYMGLLRGEEARRVGVDRDGYVVTDVLIIPGTVSDPVSATVRNDLVPNDFRAVGSIHSHPNGVLRPSDADLDTFGSGRVHIIIGSPYGPDDWEAFDQSGEVRDLDVLDVDLPDPESFFDFTQDDIDAELDR</sequence>
<evidence type="ECO:0000259" key="6">
    <source>
        <dbReference type="PROSITE" id="PS50249"/>
    </source>
</evidence>
<feature type="domain" description="MPN" evidence="6">
    <location>
        <begin position="96"/>
        <end position="217"/>
    </location>
</feature>
<organism evidence="7 8">
    <name type="scientific">Haloferax sulfurifontis ATCC BAA-897</name>
    <dbReference type="NCBI Taxonomy" id="662480"/>
    <lineage>
        <taxon>Archaea</taxon>
        <taxon>Methanobacteriati</taxon>
        <taxon>Methanobacteriota</taxon>
        <taxon>Stenosarchaea group</taxon>
        <taxon>Halobacteria</taxon>
        <taxon>Halobacteriales</taxon>
        <taxon>Haloferacaceae</taxon>
        <taxon>Haloferax</taxon>
    </lineage>
</organism>
<protein>
    <submittedName>
        <fullName evidence="7">Mov34-MPN-PAD-1 superfamily protein</fullName>
    </submittedName>
</protein>
<dbReference type="CDD" id="cd08072">
    <property type="entry name" value="MPN_archaeal"/>
    <property type="match status" value="1"/>
</dbReference>
<keyword evidence="4" id="KW-0862">Zinc</keyword>
<evidence type="ECO:0000313" key="7">
    <source>
        <dbReference type="EMBL" id="ELZ93571.1"/>
    </source>
</evidence>
<dbReference type="InterPro" id="IPR037518">
    <property type="entry name" value="MPN"/>
</dbReference>
<evidence type="ECO:0000313" key="8">
    <source>
        <dbReference type="Proteomes" id="UP000011508"/>
    </source>
</evidence>
<dbReference type="GO" id="GO:0046872">
    <property type="term" value="F:metal ion binding"/>
    <property type="evidence" value="ECO:0007669"/>
    <property type="project" value="UniProtKB-KW"/>
</dbReference>
<name>M0I9X8_9EURY</name>